<accession>A0ABV7NAB5</accession>
<keyword evidence="2" id="KW-1185">Reference proteome</keyword>
<protein>
    <submittedName>
        <fullName evidence="1">Uncharacterized protein</fullName>
    </submittedName>
</protein>
<dbReference type="RefSeq" id="WP_380657226.1">
    <property type="nucleotide sequence ID" value="NZ_JBHRVQ010000004.1"/>
</dbReference>
<proteinExistence type="predicted"/>
<sequence>MTLPGYFERGLDDIRSIHPVSSRPLTALRGFDYFSTCSKA</sequence>
<dbReference type="EMBL" id="JBHRVQ010000004">
    <property type="protein sequence ID" value="MFC3389648.1"/>
    <property type="molecule type" value="Genomic_DNA"/>
</dbReference>
<reference evidence="2" key="1">
    <citation type="journal article" date="2019" name="Int. J. Syst. Evol. Microbiol.">
        <title>The Global Catalogue of Microorganisms (GCM) 10K type strain sequencing project: providing services to taxonomists for standard genome sequencing and annotation.</title>
        <authorList>
            <consortium name="The Broad Institute Genomics Platform"/>
            <consortium name="The Broad Institute Genome Sequencing Center for Infectious Disease"/>
            <person name="Wu L."/>
            <person name="Ma J."/>
        </authorList>
    </citation>
    <scope>NUCLEOTIDE SEQUENCE [LARGE SCALE GENOMIC DNA]</scope>
    <source>
        <strain evidence="2">CCM 7756</strain>
    </source>
</reference>
<name>A0ABV7NAB5_9STAP</name>
<evidence type="ECO:0000313" key="1">
    <source>
        <dbReference type="EMBL" id="MFC3389648.1"/>
    </source>
</evidence>
<gene>
    <name evidence="1" type="ORF">ACFOEO_13820</name>
</gene>
<evidence type="ECO:0000313" key="2">
    <source>
        <dbReference type="Proteomes" id="UP001595637"/>
    </source>
</evidence>
<organism evidence="1 2">
    <name type="scientific">Salinicoccus sesuvii</name>
    <dbReference type="NCBI Taxonomy" id="868281"/>
    <lineage>
        <taxon>Bacteria</taxon>
        <taxon>Bacillati</taxon>
        <taxon>Bacillota</taxon>
        <taxon>Bacilli</taxon>
        <taxon>Bacillales</taxon>
        <taxon>Staphylococcaceae</taxon>
        <taxon>Salinicoccus</taxon>
    </lineage>
</organism>
<dbReference type="Proteomes" id="UP001595637">
    <property type="component" value="Unassembled WGS sequence"/>
</dbReference>
<comment type="caution">
    <text evidence="1">The sequence shown here is derived from an EMBL/GenBank/DDBJ whole genome shotgun (WGS) entry which is preliminary data.</text>
</comment>